<dbReference type="InterPro" id="IPR009057">
    <property type="entry name" value="Homeodomain-like_sf"/>
</dbReference>
<dbReference type="PANTHER" id="PTHR30055:SF234">
    <property type="entry name" value="HTH-TYPE TRANSCRIPTIONAL REGULATOR BETI"/>
    <property type="match status" value="1"/>
</dbReference>
<name>A0ABP7K4U5_9ACTN</name>
<comment type="caution">
    <text evidence="7">The sequence shown here is derived from an EMBL/GenBank/DDBJ whole genome shotgun (WGS) entry which is preliminary data.</text>
</comment>
<dbReference type="Pfam" id="PF21597">
    <property type="entry name" value="TetR_C_43"/>
    <property type="match status" value="1"/>
</dbReference>
<feature type="DNA-binding region" description="H-T-H motif" evidence="4">
    <location>
        <begin position="44"/>
        <end position="63"/>
    </location>
</feature>
<reference evidence="8" key="1">
    <citation type="journal article" date="2019" name="Int. J. Syst. Evol. Microbiol.">
        <title>The Global Catalogue of Microorganisms (GCM) 10K type strain sequencing project: providing services to taxonomists for standard genome sequencing and annotation.</title>
        <authorList>
            <consortium name="The Broad Institute Genomics Platform"/>
            <consortium name="The Broad Institute Genome Sequencing Center for Infectious Disease"/>
            <person name="Wu L."/>
            <person name="Ma J."/>
        </authorList>
    </citation>
    <scope>NUCLEOTIDE SEQUENCE [LARGE SCALE GENOMIC DNA]</scope>
    <source>
        <strain evidence="8">JCM 16578</strain>
    </source>
</reference>
<dbReference type="InterPro" id="IPR049445">
    <property type="entry name" value="TetR_SbtR-like_C"/>
</dbReference>
<feature type="domain" description="HTH tetR-type" evidence="6">
    <location>
        <begin position="22"/>
        <end position="81"/>
    </location>
</feature>
<evidence type="ECO:0000256" key="1">
    <source>
        <dbReference type="ARBA" id="ARBA00023015"/>
    </source>
</evidence>
<feature type="region of interest" description="Disordered" evidence="5">
    <location>
        <begin position="1"/>
        <end position="20"/>
    </location>
</feature>
<keyword evidence="2 4" id="KW-0238">DNA-binding</keyword>
<protein>
    <submittedName>
        <fullName evidence="7">TetR/AcrR family transcriptional regulator</fullName>
    </submittedName>
</protein>
<keyword evidence="8" id="KW-1185">Reference proteome</keyword>
<dbReference type="EMBL" id="BAAAZA010000007">
    <property type="protein sequence ID" value="GAA3863776.1"/>
    <property type="molecule type" value="Genomic_DNA"/>
</dbReference>
<sequence length="235" mass="26090">MSQRTVLSASQASAKPLRRDAQRNRDAIVCAARTAFAEQGLGASLEGVAREAGVAIGTLYRHFPSRLDLIEELFTAKFTDLLVAAEDAAGMDDAWRGFCHYLEKLCELQACDRAFNDLISARLPTHAIGRNMDARAKELGAQIFRNAQEQGVLRDDVTPEDLAFVIWSQAGIIQATRTVAPKAWRRHLHLMLDAFRADCSHEELPEPPLTARQVEQMLTTVECPEEECGECHEEA</sequence>
<dbReference type="PRINTS" id="PR00455">
    <property type="entry name" value="HTHTETR"/>
</dbReference>
<proteinExistence type="predicted"/>
<organism evidence="7 8">
    <name type="scientific">Streptomyces lannensis</name>
    <dbReference type="NCBI Taxonomy" id="766498"/>
    <lineage>
        <taxon>Bacteria</taxon>
        <taxon>Bacillati</taxon>
        <taxon>Actinomycetota</taxon>
        <taxon>Actinomycetes</taxon>
        <taxon>Kitasatosporales</taxon>
        <taxon>Streptomycetaceae</taxon>
        <taxon>Streptomyces</taxon>
    </lineage>
</organism>
<keyword evidence="1" id="KW-0805">Transcription regulation</keyword>
<evidence type="ECO:0000256" key="2">
    <source>
        <dbReference type="ARBA" id="ARBA00023125"/>
    </source>
</evidence>
<dbReference type="PANTHER" id="PTHR30055">
    <property type="entry name" value="HTH-TYPE TRANSCRIPTIONAL REGULATOR RUTR"/>
    <property type="match status" value="1"/>
</dbReference>
<dbReference type="InterPro" id="IPR050109">
    <property type="entry name" value="HTH-type_TetR-like_transc_reg"/>
</dbReference>
<dbReference type="SUPFAM" id="SSF48498">
    <property type="entry name" value="Tetracyclin repressor-like, C-terminal domain"/>
    <property type="match status" value="1"/>
</dbReference>
<evidence type="ECO:0000256" key="4">
    <source>
        <dbReference type="PROSITE-ProRule" id="PRU00335"/>
    </source>
</evidence>
<dbReference type="RefSeq" id="WP_345548505.1">
    <property type="nucleotide sequence ID" value="NZ_BAAAZA010000007.1"/>
</dbReference>
<dbReference type="Pfam" id="PF00440">
    <property type="entry name" value="TetR_N"/>
    <property type="match status" value="1"/>
</dbReference>
<evidence type="ECO:0000313" key="8">
    <source>
        <dbReference type="Proteomes" id="UP001501563"/>
    </source>
</evidence>
<gene>
    <name evidence="7" type="ORF">GCM10022207_29730</name>
</gene>
<evidence type="ECO:0000256" key="5">
    <source>
        <dbReference type="SAM" id="MobiDB-lite"/>
    </source>
</evidence>
<dbReference type="Proteomes" id="UP001501563">
    <property type="component" value="Unassembled WGS sequence"/>
</dbReference>
<dbReference type="SUPFAM" id="SSF46689">
    <property type="entry name" value="Homeodomain-like"/>
    <property type="match status" value="1"/>
</dbReference>
<dbReference type="InterPro" id="IPR001647">
    <property type="entry name" value="HTH_TetR"/>
</dbReference>
<evidence type="ECO:0000259" key="6">
    <source>
        <dbReference type="PROSITE" id="PS50977"/>
    </source>
</evidence>
<evidence type="ECO:0000313" key="7">
    <source>
        <dbReference type="EMBL" id="GAA3863776.1"/>
    </source>
</evidence>
<keyword evidence="3" id="KW-0804">Transcription</keyword>
<accession>A0ABP7K4U5</accession>
<feature type="compositionally biased region" description="Polar residues" evidence="5">
    <location>
        <begin position="1"/>
        <end position="13"/>
    </location>
</feature>
<dbReference type="PROSITE" id="PS50977">
    <property type="entry name" value="HTH_TETR_2"/>
    <property type="match status" value="1"/>
</dbReference>
<dbReference type="InterPro" id="IPR036271">
    <property type="entry name" value="Tet_transcr_reg_TetR-rel_C_sf"/>
</dbReference>
<evidence type="ECO:0000256" key="3">
    <source>
        <dbReference type="ARBA" id="ARBA00023163"/>
    </source>
</evidence>
<dbReference type="Gene3D" id="1.10.357.10">
    <property type="entry name" value="Tetracycline Repressor, domain 2"/>
    <property type="match status" value="1"/>
</dbReference>